<feature type="chain" id="PRO_5030544040" evidence="5">
    <location>
        <begin position="26"/>
        <end position="113"/>
    </location>
</feature>
<evidence type="ECO:0000313" key="8">
    <source>
        <dbReference type="Proteomes" id="UP000568664"/>
    </source>
</evidence>
<reference evidence="7 8" key="1">
    <citation type="submission" date="2020-04" db="EMBL/GenBank/DDBJ databases">
        <title>Thalassotalea sp. M1531, isolated from the surface of marine red alga.</title>
        <authorList>
            <person name="Pang L."/>
            <person name="Lu D.-C."/>
        </authorList>
    </citation>
    <scope>NUCLEOTIDE SEQUENCE [LARGE SCALE GENOMIC DNA]</scope>
    <source>
        <strain evidence="7 8">M1531</strain>
    </source>
</reference>
<sequence>MTMKHITFAGLVALLLNSATFSADAKQTENLTKARQAQLMHLLKQDCGSCHGMTLKGGLGPALLPENLEGKPALFLTNTIMYGRPGTAMPPWKEILTEQEAKWITKQLVKGVK</sequence>
<evidence type="ECO:0000256" key="2">
    <source>
        <dbReference type="ARBA" id="ARBA00022723"/>
    </source>
</evidence>
<dbReference type="Pfam" id="PF13442">
    <property type="entry name" value="Cytochrome_CBB3"/>
    <property type="match status" value="1"/>
</dbReference>
<keyword evidence="5" id="KW-0732">Signal</keyword>
<dbReference type="GO" id="GO:0020037">
    <property type="term" value="F:heme binding"/>
    <property type="evidence" value="ECO:0007669"/>
    <property type="project" value="InterPro"/>
</dbReference>
<evidence type="ECO:0000256" key="1">
    <source>
        <dbReference type="ARBA" id="ARBA00022617"/>
    </source>
</evidence>
<evidence type="ECO:0000256" key="3">
    <source>
        <dbReference type="ARBA" id="ARBA00023004"/>
    </source>
</evidence>
<proteinExistence type="predicted"/>
<dbReference type="InterPro" id="IPR036909">
    <property type="entry name" value="Cyt_c-like_dom_sf"/>
</dbReference>
<name>A0A7Y0LDR9_9GAMM</name>
<evidence type="ECO:0000256" key="4">
    <source>
        <dbReference type="PROSITE-ProRule" id="PRU00433"/>
    </source>
</evidence>
<dbReference type="SUPFAM" id="SSF46626">
    <property type="entry name" value="Cytochrome c"/>
    <property type="match status" value="1"/>
</dbReference>
<feature type="domain" description="Cytochrome c" evidence="6">
    <location>
        <begin position="23"/>
        <end position="112"/>
    </location>
</feature>
<comment type="caution">
    <text evidence="7">The sequence shown here is derived from an EMBL/GenBank/DDBJ whole genome shotgun (WGS) entry which is preliminary data.</text>
</comment>
<keyword evidence="3 4" id="KW-0408">Iron</keyword>
<accession>A0A7Y0LDR9</accession>
<evidence type="ECO:0000313" key="7">
    <source>
        <dbReference type="EMBL" id="NMP31786.1"/>
    </source>
</evidence>
<evidence type="ECO:0000259" key="6">
    <source>
        <dbReference type="PROSITE" id="PS51007"/>
    </source>
</evidence>
<dbReference type="EMBL" id="JABBXH010000003">
    <property type="protein sequence ID" value="NMP31786.1"/>
    <property type="molecule type" value="Genomic_DNA"/>
</dbReference>
<gene>
    <name evidence="7" type="ORF">HII17_09440</name>
</gene>
<dbReference type="GO" id="GO:0046872">
    <property type="term" value="F:metal ion binding"/>
    <property type="evidence" value="ECO:0007669"/>
    <property type="project" value="UniProtKB-KW"/>
</dbReference>
<dbReference type="GO" id="GO:0009055">
    <property type="term" value="F:electron transfer activity"/>
    <property type="evidence" value="ECO:0007669"/>
    <property type="project" value="InterPro"/>
</dbReference>
<dbReference type="RefSeq" id="WP_169075130.1">
    <property type="nucleotide sequence ID" value="NZ_JABBXH010000003.1"/>
</dbReference>
<dbReference type="AlphaFoldDB" id="A0A7Y0LDR9"/>
<keyword evidence="8" id="KW-1185">Reference proteome</keyword>
<dbReference type="Proteomes" id="UP000568664">
    <property type="component" value="Unassembled WGS sequence"/>
</dbReference>
<evidence type="ECO:0000256" key="5">
    <source>
        <dbReference type="SAM" id="SignalP"/>
    </source>
</evidence>
<feature type="signal peptide" evidence="5">
    <location>
        <begin position="1"/>
        <end position="25"/>
    </location>
</feature>
<protein>
    <submittedName>
        <fullName evidence="7">Cytochrome c</fullName>
    </submittedName>
</protein>
<dbReference type="PROSITE" id="PS51007">
    <property type="entry name" value="CYTC"/>
    <property type="match status" value="1"/>
</dbReference>
<dbReference type="Gene3D" id="1.10.760.10">
    <property type="entry name" value="Cytochrome c-like domain"/>
    <property type="match status" value="1"/>
</dbReference>
<organism evidence="7 8">
    <name type="scientific">Thalassotalea algicola</name>
    <dbReference type="NCBI Taxonomy" id="2716224"/>
    <lineage>
        <taxon>Bacteria</taxon>
        <taxon>Pseudomonadati</taxon>
        <taxon>Pseudomonadota</taxon>
        <taxon>Gammaproteobacteria</taxon>
        <taxon>Alteromonadales</taxon>
        <taxon>Colwelliaceae</taxon>
        <taxon>Thalassotalea</taxon>
    </lineage>
</organism>
<keyword evidence="2 4" id="KW-0479">Metal-binding</keyword>
<keyword evidence="1 4" id="KW-0349">Heme</keyword>
<dbReference type="InterPro" id="IPR009056">
    <property type="entry name" value="Cyt_c-like_dom"/>
</dbReference>